<dbReference type="RefSeq" id="XP_014663127.1">
    <property type="nucleotide sequence ID" value="XM_014807641.1"/>
</dbReference>
<name>A0ABM1DT56_PRICU</name>
<evidence type="ECO:0000313" key="1">
    <source>
        <dbReference type="Proteomes" id="UP000695022"/>
    </source>
</evidence>
<evidence type="ECO:0000313" key="2">
    <source>
        <dbReference type="RefSeq" id="XP_014663127.1"/>
    </source>
</evidence>
<dbReference type="InterPro" id="IPR051970">
    <property type="entry name" value="TEL2_Regulation"/>
</dbReference>
<dbReference type="PANTHER" id="PTHR15830:SF10">
    <property type="entry name" value="TELOMERE LENGTH REGULATION PROTEIN TEL2 HOMOLOG"/>
    <property type="match status" value="1"/>
</dbReference>
<organism evidence="1 2">
    <name type="scientific">Priapulus caudatus</name>
    <name type="common">Priapulid worm</name>
    <dbReference type="NCBI Taxonomy" id="37621"/>
    <lineage>
        <taxon>Eukaryota</taxon>
        <taxon>Metazoa</taxon>
        <taxon>Ecdysozoa</taxon>
        <taxon>Scalidophora</taxon>
        <taxon>Priapulida</taxon>
        <taxon>Priapulimorpha</taxon>
        <taxon>Priapulimorphida</taxon>
        <taxon>Priapulidae</taxon>
        <taxon>Priapulus</taxon>
    </lineage>
</organism>
<gene>
    <name evidence="2" type="primary">LOC106805869</name>
</gene>
<dbReference type="Proteomes" id="UP000695022">
    <property type="component" value="Unplaced"/>
</dbReference>
<dbReference type="PANTHER" id="PTHR15830">
    <property type="entry name" value="TELOMERE LENGTH REGULATION PROTEIN TEL2 FAMILY MEMBER"/>
    <property type="match status" value="1"/>
</dbReference>
<accession>A0ABM1DT56</accession>
<protein>
    <submittedName>
        <fullName evidence="2">Telomere length regulation protein TEL2 homolog</fullName>
    </submittedName>
</protein>
<reference evidence="2" key="1">
    <citation type="submission" date="2025-08" db="UniProtKB">
        <authorList>
            <consortium name="RefSeq"/>
        </authorList>
    </citation>
    <scope>IDENTIFICATION</scope>
</reference>
<dbReference type="GeneID" id="106805869"/>
<keyword evidence="1" id="KW-1185">Reference proteome</keyword>
<proteinExistence type="predicted"/>
<sequence>MNTESETTVVALVTETINTLTRSTDFDEILPVVQKVSALLPKQGRIKSTSDSVISDSDRVEFSTNIYARFAEFLLEHIGSNVDVEDDKVRELYNELLDGFFMHASSHDAFLVLCGFIEKTSGPSRKLDFAVSLLESFLKQHKLADILWEPCGGKVVEEMEATWNDELITVIITLPNRLANKLRMKNRDVFLPSPYFKLLGVDMWSVIERLTECARRQEDCCLNFLSKLLGRLCLSGNGDRVMKLLVRGFEAGCRTCFVCRRVSHTLFARVPERCMESVMTPLVTYLSWYGTTSWLLGDLVLTNGKLRYIFSSKFLLLKVFDQDAILRNVVGYLAADVRWREVFLKPEWMVASAHGGADTILEEAPTGRLQRQRHDRLLRLQCRTTKLQRTKSSSLR</sequence>